<dbReference type="InterPro" id="IPR017331">
    <property type="entry name" value="Peptidoglycan_recognition"/>
</dbReference>
<organism evidence="10 11">
    <name type="scientific">Nephila pilipes</name>
    <name type="common">Giant wood spider</name>
    <name type="synonym">Nephila maculata</name>
    <dbReference type="NCBI Taxonomy" id="299642"/>
    <lineage>
        <taxon>Eukaryota</taxon>
        <taxon>Metazoa</taxon>
        <taxon>Ecdysozoa</taxon>
        <taxon>Arthropoda</taxon>
        <taxon>Chelicerata</taxon>
        <taxon>Arachnida</taxon>
        <taxon>Araneae</taxon>
        <taxon>Araneomorphae</taxon>
        <taxon>Entelegynae</taxon>
        <taxon>Araneoidea</taxon>
        <taxon>Nephilidae</taxon>
        <taxon>Nephila</taxon>
    </lineage>
</organism>
<evidence type="ECO:0000256" key="7">
    <source>
        <dbReference type="PIRSR" id="PIRSR037945-1"/>
    </source>
</evidence>
<keyword evidence="11" id="KW-1185">Reference proteome</keyword>
<dbReference type="FunFam" id="3.40.80.10:FF:000001">
    <property type="entry name" value="Peptidoglycan recognition protein 1"/>
    <property type="match status" value="1"/>
</dbReference>
<evidence type="ECO:0000256" key="3">
    <source>
        <dbReference type="ARBA" id="ARBA00022729"/>
    </source>
</evidence>
<evidence type="ECO:0000259" key="8">
    <source>
        <dbReference type="SMART" id="SM00644"/>
    </source>
</evidence>
<sequence>MVFIRAVCFLSIIIRNNGEGIVSEICDSVDFVTRKEWRARAPVDVFPLALPINHVIILHTVFGACDNTPLCIRNVQFIQDYHMDDRGWWDIAYNFLIGGDNRVYVGVGFHNVGEHTVNYNSISIGVAFMGNFNNITPTDQMMNAAKELINCGIKKGYLTPSVEVHGQKDATCTQSPGKNLYAKIKQWDNFIGGRLPLYHCCADHKKVMKSIIRIELYRYSFI</sequence>
<keyword evidence="5 7" id="KW-1015">Disulfide bond</keyword>
<dbReference type="GO" id="GO:0009253">
    <property type="term" value="P:peptidoglycan catabolic process"/>
    <property type="evidence" value="ECO:0007669"/>
    <property type="project" value="InterPro"/>
</dbReference>
<name>A0A8X6NNR6_NEPPI</name>
<feature type="domain" description="Peptidoglycan recognition protein family" evidence="9">
    <location>
        <begin position="29"/>
        <end position="171"/>
    </location>
</feature>
<keyword evidence="4 6" id="KW-0391">Immunity</keyword>
<gene>
    <name evidence="10" type="primary">PGRP</name>
    <name evidence="10" type="ORF">NPIL_442971</name>
</gene>
<dbReference type="CDD" id="cd06583">
    <property type="entry name" value="PGRP"/>
    <property type="match status" value="1"/>
</dbReference>
<evidence type="ECO:0000256" key="1">
    <source>
        <dbReference type="ARBA" id="ARBA00007553"/>
    </source>
</evidence>
<dbReference type="OrthoDB" id="10001926at2759"/>
<dbReference type="Gene3D" id="3.40.80.10">
    <property type="entry name" value="Peptidoglycan recognition protein-like"/>
    <property type="match status" value="1"/>
</dbReference>
<dbReference type="GO" id="GO:0042834">
    <property type="term" value="F:peptidoglycan binding"/>
    <property type="evidence" value="ECO:0007669"/>
    <property type="project" value="InterPro"/>
</dbReference>
<dbReference type="GO" id="GO:0008270">
    <property type="term" value="F:zinc ion binding"/>
    <property type="evidence" value="ECO:0007669"/>
    <property type="project" value="InterPro"/>
</dbReference>
<dbReference type="PANTHER" id="PTHR11022:SF41">
    <property type="entry name" value="PEPTIDOGLYCAN-RECOGNITION PROTEIN LC-RELATED"/>
    <property type="match status" value="1"/>
</dbReference>
<dbReference type="GO" id="GO:0008745">
    <property type="term" value="F:N-acetylmuramoyl-L-alanine amidase activity"/>
    <property type="evidence" value="ECO:0007669"/>
    <property type="project" value="InterPro"/>
</dbReference>
<dbReference type="EMBL" id="BMAW01011833">
    <property type="protein sequence ID" value="GFT25799.1"/>
    <property type="molecule type" value="Genomic_DNA"/>
</dbReference>
<reference evidence="10" key="1">
    <citation type="submission" date="2020-08" db="EMBL/GenBank/DDBJ databases">
        <title>Multicomponent nature underlies the extraordinary mechanical properties of spider dragline silk.</title>
        <authorList>
            <person name="Kono N."/>
            <person name="Nakamura H."/>
            <person name="Mori M."/>
            <person name="Yoshida Y."/>
            <person name="Ohtoshi R."/>
            <person name="Malay A.D."/>
            <person name="Moran D.A.P."/>
            <person name="Tomita M."/>
            <person name="Numata K."/>
            <person name="Arakawa K."/>
        </authorList>
    </citation>
    <scope>NUCLEOTIDE SEQUENCE</scope>
</reference>
<feature type="domain" description="N-acetylmuramoyl-L-alanine amidase" evidence="8">
    <location>
        <begin position="41"/>
        <end position="177"/>
    </location>
</feature>
<dbReference type="SMART" id="SM00644">
    <property type="entry name" value="Ami_2"/>
    <property type="match status" value="1"/>
</dbReference>
<dbReference type="Pfam" id="PF01510">
    <property type="entry name" value="Amidase_2"/>
    <property type="match status" value="1"/>
</dbReference>
<accession>A0A8X6NNR6</accession>
<dbReference type="PIRSF" id="PIRSF037945">
    <property type="entry name" value="PGRPs"/>
    <property type="match status" value="1"/>
</dbReference>
<protein>
    <recommendedName>
        <fullName evidence="6">Peptidoglycan-recognition protein</fullName>
    </recommendedName>
</protein>
<feature type="disulfide bond" evidence="7">
    <location>
        <begin position="26"/>
        <end position="151"/>
    </location>
</feature>
<dbReference type="SMART" id="SM00701">
    <property type="entry name" value="PGRP"/>
    <property type="match status" value="1"/>
</dbReference>
<dbReference type="PANTHER" id="PTHR11022">
    <property type="entry name" value="PEPTIDOGLYCAN RECOGNITION PROTEIN"/>
    <property type="match status" value="1"/>
</dbReference>
<evidence type="ECO:0000256" key="5">
    <source>
        <dbReference type="ARBA" id="ARBA00023157"/>
    </source>
</evidence>
<dbReference type="InterPro" id="IPR002502">
    <property type="entry name" value="Amidase_domain"/>
</dbReference>
<evidence type="ECO:0000259" key="9">
    <source>
        <dbReference type="SMART" id="SM00701"/>
    </source>
</evidence>
<proteinExistence type="inferred from homology"/>
<dbReference type="InterPro" id="IPR036505">
    <property type="entry name" value="Amidase/PGRP_sf"/>
</dbReference>
<evidence type="ECO:0000256" key="4">
    <source>
        <dbReference type="ARBA" id="ARBA00022859"/>
    </source>
</evidence>
<dbReference type="InterPro" id="IPR015510">
    <property type="entry name" value="PGRP"/>
</dbReference>
<evidence type="ECO:0000256" key="2">
    <source>
        <dbReference type="ARBA" id="ARBA00022588"/>
    </source>
</evidence>
<comment type="similarity">
    <text evidence="1 6">Belongs to the N-acetylmuramoyl-L-alanine amidase 2 family.</text>
</comment>
<comment type="caution">
    <text evidence="10">The sequence shown here is derived from an EMBL/GenBank/DDBJ whole genome shotgun (WGS) entry which is preliminary data.</text>
</comment>
<evidence type="ECO:0000313" key="10">
    <source>
        <dbReference type="EMBL" id="GFT25799.1"/>
    </source>
</evidence>
<keyword evidence="2 6" id="KW-0399">Innate immunity</keyword>
<dbReference type="AlphaFoldDB" id="A0A8X6NNR6"/>
<evidence type="ECO:0000256" key="6">
    <source>
        <dbReference type="PIRNR" id="PIRNR037945"/>
    </source>
</evidence>
<dbReference type="Proteomes" id="UP000887013">
    <property type="component" value="Unassembled WGS sequence"/>
</dbReference>
<evidence type="ECO:0000313" key="11">
    <source>
        <dbReference type="Proteomes" id="UP000887013"/>
    </source>
</evidence>
<keyword evidence="3" id="KW-0732">Signal</keyword>
<dbReference type="GO" id="GO:0045087">
    <property type="term" value="P:innate immune response"/>
    <property type="evidence" value="ECO:0007669"/>
    <property type="project" value="UniProtKB-KW"/>
</dbReference>
<feature type="disulfide bond" evidence="7">
    <location>
        <begin position="65"/>
        <end position="71"/>
    </location>
</feature>
<dbReference type="InterPro" id="IPR006619">
    <property type="entry name" value="PGRP_domain_met/bac"/>
</dbReference>
<dbReference type="SUPFAM" id="SSF55846">
    <property type="entry name" value="N-acetylmuramoyl-L-alanine amidase-like"/>
    <property type="match status" value="1"/>
</dbReference>